<accession>A0A9D3M0C8</accession>
<dbReference type="GO" id="GO:0051480">
    <property type="term" value="P:regulation of cytosolic calcium ion concentration"/>
    <property type="evidence" value="ECO:0007669"/>
    <property type="project" value="TreeGrafter"/>
</dbReference>
<name>A0A9D3M0C8_ANGAN</name>
<evidence type="ECO:0000256" key="2">
    <source>
        <dbReference type="ARBA" id="ARBA00010988"/>
    </source>
</evidence>
<dbReference type="GO" id="GO:0030154">
    <property type="term" value="P:cell differentiation"/>
    <property type="evidence" value="ECO:0007669"/>
    <property type="project" value="TreeGrafter"/>
</dbReference>
<protein>
    <recommendedName>
        <fullName evidence="6">Caveolin</fullName>
    </recommendedName>
</protein>
<dbReference type="Proteomes" id="UP001044222">
    <property type="component" value="Chromosome 14"/>
</dbReference>
<dbReference type="GO" id="GO:0070836">
    <property type="term" value="P:caveola assembly"/>
    <property type="evidence" value="ECO:0007669"/>
    <property type="project" value="InterPro"/>
</dbReference>
<keyword evidence="8" id="KW-0812">Transmembrane</keyword>
<dbReference type="GO" id="GO:0005925">
    <property type="term" value="C:focal adhesion"/>
    <property type="evidence" value="ECO:0007669"/>
    <property type="project" value="TreeGrafter"/>
</dbReference>
<evidence type="ECO:0000256" key="8">
    <source>
        <dbReference type="SAM" id="Phobius"/>
    </source>
</evidence>
<feature type="region of interest" description="Disordered" evidence="7">
    <location>
        <begin position="1"/>
        <end position="45"/>
    </location>
</feature>
<dbReference type="GO" id="GO:0042383">
    <property type="term" value="C:sarcolemma"/>
    <property type="evidence" value="ECO:0007669"/>
    <property type="project" value="TreeGrafter"/>
</dbReference>
<evidence type="ECO:0000256" key="5">
    <source>
        <dbReference type="ARBA" id="ARBA00023136"/>
    </source>
</evidence>
<keyword evidence="3 6" id="KW-1003">Cell membrane</keyword>
<dbReference type="GO" id="GO:0005901">
    <property type="term" value="C:caveola"/>
    <property type="evidence" value="ECO:0007669"/>
    <property type="project" value="UniProtKB-SubCell"/>
</dbReference>
<comment type="similarity">
    <text evidence="2 6">Belongs to the caveolin family.</text>
</comment>
<comment type="caution">
    <text evidence="9">The sequence shown here is derived from an EMBL/GenBank/DDBJ whole genome shotgun (WGS) entry which is preliminary data.</text>
</comment>
<feature type="compositionally biased region" description="Acidic residues" evidence="7">
    <location>
        <begin position="12"/>
        <end position="23"/>
    </location>
</feature>
<evidence type="ECO:0000256" key="1">
    <source>
        <dbReference type="ARBA" id="ARBA00004202"/>
    </source>
</evidence>
<keyword evidence="5 6" id="KW-0472">Membrane</keyword>
<proteinExistence type="inferred from homology"/>
<dbReference type="GO" id="GO:0060090">
    <property type="term" value="F:molecular adaptor activity"/>
    <property type="evidence" value="ECO:0007669"/>
    <property type="project" value="TreeGrafter"/>
</dbReference>
<keyword evidence="4 6" id="KW-0333">Golgi apparatus</keyword>
<evidence type="ECO:0000256" key="7">
    <source>
        <dbReference type="SAM" id="MobiDB-lite"/>
    </source>
</evidence>
<sequence>MMSDEYLVDCKLDDDDDDEDEEALEKLQQTPPPPPEFSTPSPYPSLSQLESRDPYGVNQHLKVEFSDVLAEPASPHSCDRVWVYSGIGFESARIWSYRCLTLLLAVPVSLLSGCLFAWLACLHIWCVMPCVQVFHSCLPWVRTLWFSVINIFLGPLCESVSRCCSGLYVTLSKE</sequence>
<feature type="compositionally biased region" description="Pro residues" evidence="7">
    <location>
        <begin position="30"/>
        <end position="43"/>
    </location>
</feature>
<evidence type="ECO:0000313" key="10">
    <source>
        <dbReference type="Proteomes" id="UP001044222"/>
    </source>
</evidence>
<evidence type="ECO:0000313" key="9">
    <source>
        <dbReference type="EMBL" id="KAG5836033.1"/>
    </source>
</evidence>
<keyword evidence="8" id="KW-1133">Transmembrane helix</keyword>
<dbReference type="Pfam" id="PF01146">
    <property type="entry name" value="Caveolin"/>
    <property type="match status" value="1"/>
</dbReference>
<dbReference type="PANTHER" id="PTHR10844">
    <property type="entry name" value="CAVEOLIN"/>
    <property type="match status" value="1"/>
</dbReference>
<organism evidence="9 10">
    <name type="scientific">Anguilla anguilla</name>
    <name type="common">European freshwater eel</name>
    <name type="synonym">Muraena anguilla</name>
    <dbReference type="NCBI Taxonomy" id="7936"/>
    <lineage>
        <taxon>Eukaryota</taxon>
        <taxon>Metazoa</taxon>
        <taxon>Chordata</taxon>
        <taxon>Craniata</taxon>
        <taxon>Vertebrata</taxon>
        <taxon>Euteleostomi</taxon>
        <taxon>Actinopterygii</taxon>
        <taxon>Neopterygii</taxon>
        <taxon>Teleostei</taxon>
        <taxon>Anguilliformes</taxon>
        <taxon>Anguillidae</taxon>
        <taxon>Anguilla</taxon>
    </lineage>
</organism>
<keyword evidence="10" id="KW-1185">Reference proteome</keyword>
<dbReference type="PANTHER" id="PTHR10844:SF13">
    <property type="entry name" value="CAVEOLIN"/>
    <property type="match status" value="1"/>
</dbReference>
<dbReference type="AlphaFoldDB" id="A0A9D3M0C8"/>
<evidence type="ECO:0000256" key="3">
    <source>
        <dbReference type="ARBA" id="ARBA00022475"/>
    </source>
</evidence>
<comment type="subcellular location">
    <subcellularLocation>
        <location evidence="1 6">Cell membrane</location>
        <topology evidence="1 6">Peripheral membrane protein</topology>
    </subcellularLocation>
    <subcellularLocation>
        <location evidence="6">Golgi apparatus membrane</location>
        <topology evidence="6">Peripheral membrane protein</topology>
    </subcellularLocation>
    <subcellularLocation>
        <location evidence="6">Membrane</location>
        <location evidence="6">Caveola</location>
        <topology evidence="6">Peripheral membrane protein</topology>
    </subcellularLocation>
</comment>
<evidence type="ECO:0000256" key="6">
    <source>
        <dbReference type="RuleBase" id="RU000680"/>
    </source>
</evidence>
<reference evidence="9" key="1">
    <citation type="submission" date="2021-01" db="EMBL/GenBank/DDBJ databases">
        <title>A chromosome-scale assembly of European eel, Anguilla anguilla.</title>
        <authorList>
            <person name="Henkel C."/>
            <person name="Jong-Raadsen S.A."/>
            <person name="Dufour S."/>
            <person name="Weltzien F.-A."/>
            <person name="Palstra A.P."/>
            <person name="Pelster B."/>
            <person name="Spaink H.P."/>
            <person name="Van Den Thillart G.E."/>
            <person name="Jansen H."/>
            <person name="Zahm M."/>
            <person name="Klopp C."/>
            <person name="Cedric C."/>
            <person name="Louis A."/>
            <person name="Berthelot C."/>
            <person name="Parey E."/>
            <person name="Roest Crollius H."/>
            <person name="Montfort J."/>
            <person name="Robinson-Rechavi M."/>
            <person name="Bucao C."/>
            <person name="Bouchez O."/>
            <person name="Gislard M."/>
            <person name="Lluch J."/>
            <person name="Milhes M."/>
            <person name="Lampietro C."/>
            <person name="Lopez Roques C."/>
            <person name="Donnadieu C."/>
            <person name="Braasch I."/>
            <person name="Desvignes T."/>
            <person name="Postlethwait J."/>
            <person name="Bobe J."/>
            <person name="Guiguen Y."/>
            <person name="Dirks R."/>
        </authorList>
    </citation>
    <scope>NUCLEOTIDE SEQUENCE</scope>
    <source>
        <strain evidence="9">Tag_6206</strain>
        <tissue evidence="9">Liver</tissue>
    </source>
</reference>
<gene>
    <name evidence="9" type="ORF">ANANG_G00250320</name>
</gene>
<dbReference type="InterPro" id="IPR001612">
    <property type="entry name" value="Caveolin"/>
</dbReference>
<feature type="transmembrane region" description="Helical" evidence="8">
    <location>
        <begin position="100"/>
        <end position="125"/>
    </location>
</feature>
<comment type="function">
    <text evidence="6">May act as a scaffolding protein within caveolar membranes. Interacts directly with G-protein alpha subunits and can functionally regulate their activity.</text>
</comment>
<evidence type="ECO:0000256" key="4">
    <source>
        <dbReference type="ARBA" id="ARBA00023034"/>
    </source>
</evidence>
<dbReference type="EMBL" id="JAFIRN010000014">
    <property type="protein sequence ID" value="KAG5836033.1"/>
    <property type="molecule type" value="Genomic_DNA"/>
</dbReference>
<dbReference type="GO" id="GO:0000139">
    <property type="term" value="C:Golgi membrane"/>
    <property type="evidence" value="ECO:0007669"/>
    <property type="project" value="UniProtKB-SubCell"/>
</dbReference>